<name>A0A5D0ULU6_9ACTN</name>
<evidence type="ECO:0000313" key="1">
    <source>
        <dbReference type="EMBL" id="TYC18602.1"/>
    </source>
</evidence>
<reference evidence="1 2" key="1">
    <citation type="submission" date="2019-08" db="EMBL/GenBank/DDBJ databases">
        <title>Actinomadura sp. nov. CYP1-5 isolated from mountain soil.</title>
        <authorList>
            <person name="Songsumanus A."/>
            <person name="Kuncharoen N."/>
            <person name="Kudo T."/>
            <person name="Yuki M."/>
            <person name="Igarashi Y."/>
            <person name="Tanasupawat S."/>
        </authorList>
    </citation>
    <scope>NUCLEOTIDE SEQUENCE [LARGE SCALE GENOMIC DNA]</scope>
    <source>
        <strain evidence="1 2">GKU157</strain>
    </source>
</reference>
<keyword evidence="2" id="KW-1185">Reference proteome</keyword>
<sequence length="127" mass="14436">MLDGVRRAVGRWQAVLRWRTFLSDDTAVQNLETLAEVLRPKGWRCVGLYEEHEFRYPAPLLWVYASGAADDVGAMVTVRATPGGTWSYFEAGAGRGWFLSSCRDAEAAADRLDQLLKYRMYPNTEWT</sequence>
<organism evidence="1 2">
    <name type="scientific">Actinomadura syzygii</name>
    <dbReference type="NCBI Taxonomy" id="1427538"/>
    <lineage>
        <taxon>Bacteria</taxon>
        <taxon>Bacillati</taxon>
        <taxon>Actinomycetota</taxon>
        <taxon>Actinomycetes</taxon>
        <taxon>Streptosporangiales</taxon>
        <taxon>Thermomonosporaceae</taxon>
        <taxon>Actinomadura</taxon>
    </lineage>
</organism>
<dbReference type="OrthoDB" id="3475100at2"/>
<evidence type="ECO:0000313" key="2">
    <source>
        <dbReference type="Proteomes" id="UP000322634"/>
    </source>
</evidence>
<gene>
    <name evidence="1" type="ORF">FXF65_02275</name>
</gene>
<protein>
    <submittedName>
        <fullName evidence="1">Uncharacterized protein</fullName>
    </submittedName>
</protein>
<dbReference type="AlphaFoldDB" id="A0A5D0ULU6"/>
<dbReference type="RefSeq" id="WP_148347962.1">
    <property type="nucleotide sequence ID" value="NZ_JBHSBF010000019.1"/>
</dbReference>
<dbReference type="EMBL" id="VSFF01000001">
    <property type="protein sequence ID" value="TYC18602.1"/>
    <property type="molecule type" value="Genomic_DNA"/>
</dbReference>
<accession>A0A5D0ULU6</accession>
<comment type="caution">
    <text evidence="1">The sequence shown here is derived from an EMBL/GenBank/DDBJ whole genome shotgun (WGS) entry which is preliminary data.</text>
</comment>
<proteinExistence type="predicted"/>
<dbReference type="Proteomes" id="UP000322634">
    <property type="component" value="Unassembled WGS sequence"/>
</dbReference>